<sequence length="62" mass="6866">MELVSAKEKRKYGRSTKRTMPMIITCSIIFLLVGIVLGSNGVTYGNGEFWSRIDGTLVLTNV</sequence>
<name>X1EBP8_9ZZZZ</name>
<dbReference type="EMBL" id="BART01034104">
    <property type="protein sequence ID" value="GAH14554.1"/>
    <property type="molecule type" value="Genomic_DNA"/>
</dbReference>
<comment type="caution">
    <text evidence="2">The sequence shown here is derived from an EMBL/GenBank/DDBJ whole genome shotgun (WGS) entry which is preliminary data.</text>
</comment>
<evidence type="ECO:0000256" key="1">
    <source>
        <dbReference type="SAM" id="Phobius"/>
    </source>
</evidence>
<feature type="non-terminal residue" evidence="2">
    <location>
        <position position="62"/>
    </location>
</feature>
<gene>
    <name evidence="2" type="ORF">S01H4_58395</name>
</gene>
<protein>
    <submittedName>
        <fullName evidence="2">Uncharacterized protein</fullName>
    </submittedName>
</protein>
<proteinExistence type="predicted"/>
<dbReference type="AlphaFoldDB" id="X1EBP8"/>
<feature type="transmembrane region" description="Helical" evidence="1">
    <location>
        <begin position="21"/>
        <end position="42"/>
    </location>
</feature>
<accession>X1EBP8</accession>
<keyword evidence="1" id="KW-0812">Transmembrane</keyword>
<evidence type="ECO:0000313" key="2">
    <source>
        <dbReference type="EMBL" id="GAH14554.1"/>
    </source>
</evidence>
<organism evidence="2">
    <name type="scientific">marine sediment metagenome</name>
    <dbReference type="NCBI Taxonomy" id="412755"/>
    <lineage>
        <taxon>unclassified sequences</taxon>
        <taxon>metagenomes</taxon>
        <taxon>ecological metagenomes</taxon>
    </lineage>
</organism>
<reference evidence="2" key="1">
    <citation type="journal article" date="2014" name="Front. Microbiol.">
        <title>High frequency of phylogenetically diverse reductive dehalogenase-homologous genes in deep subseafloor sedimentary metagenomes.</title>
        <authorList>
            <person name="Kawai M."/>
            <person name="Futagami T."/>
            <person name="Toyoda A."/>
            <person name="Takaki Y."/>
            <person name="Nishi S."/>
            <person name="Hori S."/>
            <person name="Arai W."/>
            <person name="Tsubouchi T."/>
            <person name="Morono Y."/>
            <person name="Uchiyama I."/>
            <person name="Ito T."/>
            <person name="Fujiyama A."/>
            <person name="Inagaki F."/>
            <person name="Takami H."/>
        </authorList>
    </citation>
    <scope>NUCLEOTIDE SEQUENCE</scope>
    <source>
        <strain evidence="2">Expedition CK06-06</strain>
    </source>
</reference>
<keyword evidence="1" id="KW-0472">Membrane</keyword>
<keyword evidence="1" id="KW-1133">Transmembrane helix</keyword>